<gene>
    <name evidence="3" type="ORF">OXX778_LOCUS1542</name>
</gene>
<feature type="domain" description="Codanin-1 C-terminal" evidence="2">
    <location>
        <begin position="762"/>
        <end position="876"/>
    </location>
</feature>
<dbReference type="Pfam" id="PF15296">
    <property type="entry name" value="Codanin-1_C"/>
    <property type="match status" value="1"/>
</dbReference>
<organism evidence="3 4">
    <name type="scientific">Brachionus calyciflorus</name>
    <dbReference type="NCBI Taxonomy" id="104777"/>
    <lineage>
        <taxon>Eukaryota</taxon>
        <taxon>Metazoa</taxon>
        <taxon>Spiralia</taxon>
        <taxon>Gnathifera</taxon>
        <taxon>Rotifera</taxon>
        <taxon>Eurotatoria</taxon>
        <taxon>Monogononta</taxon>
        <taxon>Pseudotrocha</taxon>
        <taxon>Ploima</taxon>
        <taxon>Brachionidae</taxon>
        <taxon>Brachionus</taxon>
    </lineage>
</organism>
<dbReference type="AlphaFoldDB" id="A0A813MH51"/>
<dbReference type="PANTHER" id="PTHR28678">
    <property type="entry name" value="CODANIN-1"/>
    <property type="match status" value="1"/>
</dbReference>
<name>A0A813MH51_9BILA</name>
<sequence>MIMKDKYDLIIENLTNKVITCDELIDHLKNNRFKSNNESKISLNDVTDELNLKCQIKENEKSILDKKINRNFVSYFLTLIHEEGNKYLPTKNVPANSSNSLSEKLLSNENFSTPNNLKIVSLNKSSNMENIFDSTLSNSNTPQSNFKSKKIVLQPLPSNSPRNSGANSPVDYTNSSFSKSNSFKRHNTFAGSSNSSPVPGIFSPRNQQNNTPTYSSKLNNKATLFDFITTPKQSPVHQKQSDAQNLISDFKNRFMQHQNQMQNQQQLNNKMPKTPQNSQIIEPNVDSPFLQKDDYPDLNQVNEIKQIEESSKKDYSKLGELVKNNLKANDLLKISILSNFYTQLILKNNKIKLFSSIESCIFFAIKSISNLECILKHLKNSTLTELKENIYMKSFSEYFQNFSLIVNNELSKEEIKQKSKLVFFDLKVIPFNADTNTRCNFQDKQAFLSSKNQRDAFYDILWNWEKNHSLENWNFSDYYGDKIRNLVSCRDNLSNFFEFVKLFLAQLVLMCKDDKMLIDNKTEDPGEQIKGLNDPIKLKRLNARMSTPNPHYGPNPAPKFIGYQEFFKDFIDISNSPRFHQCLKECISNEIENIHKDIPDFENKADDSFEKDTFEDMLLKLKILGKFLGYLVFYPYQYPVASYCIKDLVLIRNNQLMPINIQSYLERALAKKHLILTVPCIVEFLSMMDENAYFIDNIQQTFNFLIMIYNSKLLMIKSKDFTIDKLLLLFNVAWLLQLKKISANQIKIKENLSDDDTKIGLDNFSFVTPLLLHFCCPYLDELQKLLTRFSTGVKKAGQKIKDVSHLFSLELIKDQPNIKLDNKQIQLKLMTQFLSLHPAQKRLVDFISENVFISFIKYYRQNNLKNQLNELNEEFNSIDSEKQADLVELESILQNMAKNFSKKICTECLAAGKEFLKPKIETLISNSLDKTSSNQMIKATSQITLYKSIDKLSQWININLNDKIFYDELKLKKIKKKVDSNEIKTIQNNPDLPIIDTDSVVFNSECLMPSEIFSKIKAIQKRIYKTDSKSFEIQLEIEIVLKDILDFCIKNVQESKLIKSIKSYLAQVSSEIIFVFIIRYPELSISVNIVKLYVEIEKTLDQFANQLILERFISPRNKYILEKLGNSVIFKSNLKRFIGELIHGLNLGHEKFDEILQML</sequence>
<evidence type="ECO:0000313" key="3">
    <source>
        <dbReference type="EMBL" id="CAF0715052.1"/>
    </source>
</evidence>
<feature type="compositionally biased region" description="Polar residues" evidence="1">
    <location>
        <begin position="156"/>
        <end position="173"/>
    </location>
</feature>
<feature type="region of interest" description="Disordered" evidence="1">
    <location>
        <begin position="154"/>
        <end position="215"/>
    </location>
</feature>
<dbReference type="EMBL" id="CAJNOC010000101">
    <property type="protein sequence ID" value="CAF0715052.1"/>
    <property type="molecule type" value="Genomic_DNA"/>
</dbReference>
<keyword evidence="4" id="KW-1185">Reference proteome</keyword>
<protein>
    <recommendedName>
        <fullName evidence="2">Codanin-1 C-terminal domain-containing protein</fullName>
    </recommendedName>
</protein>
<dbReference type="PANTHER" id="PTHR28678:SF1">
    <property type="entry name" value="CODANIN-1"/>
    <property type="match status" value="1"/>
</dbReference>
<dbReference type="GO" id="GO:0006325">
    <property type="term" value="P:chromatin organization"/>
    <property type="evidence" value="ECO:0007669"/>
    <property type="project" value="TreeGrafter"/>
</dbReference>
<evidence type="ECO:0000259" key="2">
    <source>
        <dbReference type="Pfam" id="PF15296"/>
    </source>
</evidence>
<evidence type="ECO:0000313" key="4">
    <source>
        <dbReference type="Proteomes" id="UP000663879"/>
    </source>
</evidence>
<comment type="caution">
    <text evidence="3">The sequence shown here is derived from an EMBL/GenBank/DDBJ whole genome shotgun (WGS) entry which is preliminary data.</text>
</comment>
<dbReference type="OrthoDB" id="20982at2759"/>
<dbReference type="GO" id="GO:0005634">
    <property type="term" value="C:nucleus"/>
    <property type="evidence" value="ECO:0007669"/>
    <property type="project" value="TreeGrafter"/>
</dbReference>
<reference evidence="3" key="1">
    <citation type="submission" date="2021-02" db="EMBL/GenBank/DDBJ databases">
        <authorList>
            <person name="Nowell W R."/>
        </authorList>
    </citation>
    <scope>NUCLEOTIDE SEQUENCE</scope>
    <source>
        <strain evidence="3">Ploen Becks lab</strain>
    </source>
</reference>
<proteinExistence type="predicted"/>
<evidence type="ECO:0000256" key="1">
    <source>
        <dbReference type="SAM" id="MobiDB-lite"/>
    </source>
</evidence>
<dbReference type="InterPro" id="IPR028171">
    <property type="entry name" value="Codanin-1_C"/>
</dbReference>
<dbReference type="Proteomes" id="UP000663879">
    <property type="component" value="Unassembled WGS sequence"/>
</dbReference>
<feature type="compositionally biased region" description="Polar residues" evidence="1">
    <location>
        <begin position="204"/>
        <end position="215"/>
    </location>
</feature>
<accession>A0A813MH51</accession>
<dbReference type="InterPro" id="IPR040031">
    <property type="entry name" value="Codanin-1"/>
</dbReference>